<protein>
    <submittedName>
        <fullName evidence="1">Uncharacterized protein</fullName>
    </submittedName>
</protein>
<dbReference type="RefSeq" id="WP_173264422.1">
    <property type="nucleotide sequence ID" value="NZ_BLLG01000006.1"/>
</dbReference>
<organism evidence="1 2">
    <name type="scientific">Streptomyces pacificus</name>
    <dbReference type="NCBI Taxonomy" id="2705029"/>
    <lineage>
        <taxon>Bacteria</taxon>
        <taxon>Bacillati</taxon>
        <taxon>Actinomycetota</taxon>
        <taxon>Actinomycetes</taxon>
        <taxon>Kitasatosporales</taxon>
        <taxon>Streptomycetaceae</taxon>
        <taxon>Streptomyces</taxon>
    </lineage>
</organism>
<gene>
    <name evidence="1" type="ORF">SCWH03_28120</name>
</gene>
<evidence type="ECO:0000313" key="2">
    <source>
        <dbReference type="Proteomes" id="UP000484988"/>
    </source>
</evidence>
<dbReference type="AlphaFoldDB" id="A0A6A0AW58"/>
<sequence length="98" mass="10623">MSSTAYSRAYQGLVKGGMTADQTAGLLAELRKETGEDLAAGLRAHAKTLLRPEPTDTFAIQRKKKIRFGALQRAADWIATTAAGRISLPSQRTHRSNP</sequence>
<accession>A0A6A0AW58</accession>
<name>A0A6A0AW58_9ACTN</name>
<dbReference type="EMBL" id="BLLG01000006">
    <property type="protein sequence ID" value="GFH36581.1"/>
    <property type="molecule type" value="Genomic_DNA"/>
</dbReference>
<reference evidence="1 2" key="1">
    <citation type="submission" date="2020-02" db="EMBL/GenBank/DDBJ databases">
        <title>Whole Genome Shotgun Sequence of Streptomyces sp. strain CWH03.</title>
        <authorList>
            <person name="Dohra H."/>
            <person name="Kodani S."/>
            <person name="Yamamura H."/>
        </authorList>
    </citation>
    <scope>NUCLEOTIDE SEQUENCE [LARGE SCALE GENOMIC DNA]</scope>
    <source>
        <strain evidence="1 2">CWH03</strain>
    </source>
</reference>
<proteinExistence type="predicted"/>
<evidence type="ECO:0000313" key="1">
    <source>
        <dbReference type="EMBL" id="GFH36581.1"/>
    </source>
</evidence>
<keyword evidence="2" id="KW-1185">Reference proteome</keyword>
<comment type="caution">
    <text evidence="1">The sequence shown here is derived from an EMBL/GenBank/DDBJ whole genome shotgun (WGS) entry which is preliminary data.</text>
</comment>
<dbReference type="Proteomes" id="UP000484988">
    <property type="component" value="Unassembled WGS sequence"/>
</dbReference>